<protein>
    <recommendedName>
        <fullName evidence="3">SGNH hydrolase-type esterase domain-containing protein</fullName>
    </recommendedName>
</protein>
<dbReference type="Gene3D" id="3.40.50.1110">
    <property type="entry name" value="SGNH hydrolase"/>
    <property type="match status" value="1"/>
</dbReference>
<sequence>MEIDVILITPPPLALDAANAHGRIASSEEDVYSWKNPYERYDEEVIQKFKDIILETNHPAVIKKIDIHTPLLQQADKAYDKDPIHPNANGYRIIADTIFKFLL</sequence>
<keyword evidence="2" id="KW-1185">Reference proteome</keyword>
<name>A0A554VQH6_9FLAO</name>
<comment type="caution">
    <text evidence="1">The sequence shown here is derived from an EMBL/GenBank/DDBJ whole genome shotgun (WGS) entry which is preliminary data.</text>
</comment>
<proteinExistence type="predicted"/>
<evidence type="ECO:0000313" key="2">
    <source>
        <dbReference type="Proteomes" id="UP000318833"/>
    </source>
</evidence>
<dbReference type="RefSeq" id="WP_143915395.1">
    <property type="nucleotide sequence ID" value="NZ_CANMIK010000005.1"/>
</dbReference>
<evidence type="ECO:0008006" key="3">
    <source>
        <dbReference type="Google" id="ProtNLM"/>
    </source>
</evidence>
<dbReference type="GO" id="GO:0016788">
    <property type="term" value="F:hydrolase activity, acting on ester bonds"/>
    <property type="evidence" value="ECO:0007669"/>
    <property type="project" value="UniProtKB-ARBA"/>
</dbReference>
<dbReference type="EMBL" id="VLNR01000004">
    <property type="protein sequence ID" value="TSE10802.1"/>
    <property type="molecule type" value="Genomic_DNA"/>
</dbReference>
<dbReference type="Proteomes" id="UP000318833">
    <property type="component" value="Unassembled WGS sequence"/>
</dbReference>
<dbReference type="SUPFAM" id="SSF52266">
    <property type="entry name" value="SGNH hydrolase"/>
    <property type="match status" value="1"/>
</dbReference>
<dbReference type="AlphaFoldDB" id="A0A554VQH6"/>
<organism evidence="1 2">
    <name type="scientific">Aquimarina algiphila</name>
    <dbReference type="NCBI Taxonomy" id="2047982"/>
    <lineage>
        <taxon>Bacteria</taxon>
        <taxon>Pseudomonadati</taxon>
        <taxon>Bacteroidota</taxon>
        <taxon>Flavobacteriia</taxon>
        <taxon>Flavobacteriales</taxon>
        <taxon>Flavobacteriaceae</taxon>
        <taxon>Aquimarina</taxon>
    </lineage>
</organism>
<accession>A0A554VQH6</accession>
<dbReference type="OrthoDB" id="9774205at2"/>
<reference evidence="1 2" key="1">
    <citation type="submission" date="2019-07" db="EMBL/GenBank/DDBJ databases">
        <title>The draft genome sequence of Aquimarina algiphila M91.</title>
        <authorList>
            <person name="Meng X."/>
        </authorList>
    </citation>
    <scope>NUCLEOTIDE SEQUENCE [LARGE SCALE GENOMIC DNA]</scope>
    <source>
        <strain evidence="1 2">M91</strain>
    </source>
</reference>
<evidence type="ECO:0000313" key="1">
    <source>
        <dbReference type="EMBL" id="TSE10802.1"/>
    </source>
</evidence>
<gene>
    <name evidence="1" type="ORF">FOF46_02875</name>
</gene>
<dbReference type="InterPro" id="IPR036514">
    <property type="entry name" value="SGNH_hydro_sf"/>
</dbReference>